<reference evidence="2 3" key="1">
    <citation type="submission" date="2019-04" db="EMBL/GenBank/DDBJ databases">
        <title>Psychroflexus halotolerans sp. nov., isolated from a marine solar saltern.</title>
        <authorList>
            <person name="Feng X."/>
        </authorList>
    </citation>
    <scope>NUCLEOTIDE SEQUENCE [LARGE SCALE GENOMIC DNA]</scope>
    <source>
        <strain evidence="2 3">WDS2C27</strain>
    </source>
</reference>
<dbReference type="AlphaFoldDB" id="A0A4U5TRJ9"/>
<dbReference type="GO" id="GO:0016740">
    <property type="term" value="F:transferase activity"/>
    <property type="evidence" value="ECO:0007669"/>
    <property type="project" value="UniProtKB-KW"/>
</dbReference>
<dbReference type="EMBL" id="SWMU01000003">
    <property type="protein sequence ID" value="TKS56014.1"/>
    <property type="molecule type" value="Genomic_DNA"/>
</dbReference>
<organism evidence="2 3">
    <name type="scientific">Mesohalobacter halotolerans</name>
    <dbReference type="NCBI Taxonomy" id="1883405"/>
    <lineage>
        <taxon>Bacteria</taxon>
        <taxon>Pseudomonadati</taxon>
        <taxon>Bacteroidota</taxon>
        <taxon>Flavobacteriia</taxon>
        <taxon>Flavobacteriales</taxon>
        <taxon>Flavobacteriaceae</taxon>
        <taxon>Mesohalobacter</taxon>
    </lineage>
</organism>
<sequence length="289" mass="34015">MFSILIPCYDYPTYDLVNVLFNQCKDLNIVFEILVSEDGGKTHLEDNKKINKLDNCQYLINQTNLGRAGNINRLLKVSKYHLKLIVDCDVWPKTTQFISYYLNLSSKLETAICFGGIAYNKLNKTKNLRYNYGIKRESRPANYRQKNPIKSLLTSNLLLKNCSEQFDERINTYGYEDLVFAQNIYEKNIDIIHTDNPVYHNNLETNEVYLSKTQNALKNLISLEKNKIIKPNLTNISRIYHAFSRLYLNGILNLSYNIMSRVLYKHLLVYGRPLWLFDIYKLLFFSKHY</sequence>
<evidence type="ECO:0000259" key="1">
    <source>
        <dbReference type="Pfam" id="PF00535"/>
    </source>
</evidence>
<dbReference type="InterPro" id="IPR001173">
    <property type="entry name" value="Glyco_trans_2-like"/>
</dbReference>
<accession>A0A4U5TRJ9</accession>
<dbReference type="InterPro" id="IPR029044">
    <property type="entry name" value="Nucleotide-diphossugar_trans"/>
</dbReference>
<proteinExistence type="predicted"/>
<dbReference type="OrthoDB" id="761861at2"/>
<dbReference type="SUPFAM" id="SSF53448">
    <property type="entry name" value="Nucleotide-diphospho-sugar transferases"/>
    <property type="match status" value="1"/>
</dbReference>
<comment type="caution">
    <text evidence="2">The sequence shown here is derived from an EMBL/GenBank/DDBJ whole genome shotgun (WGS) entry which is preliminary data.</text>
</comment>
<name>A0A4U5TRJ9_9FLAO</name>
<dbReference type="Pfam" id="PF00535">
    <property type="entry name" value="Glycos_transf_2"/>
    <property type="match status" value="1"/>
</dbReference>
<evidence type="ECO:0000313" key="3">
    <source>
        <dbReference type="Proteomes" id="UP000306552"/>
    </source>
</evidence>
<evidence type="ECO:0000313" key="2">
    <source>
        <dbReference type="EMBL" id="TKS56014.1"/>
    </source>
</evidence>
<dbReference type="Proteomes" id="UP000306552">
    <property type="component" value="Unassembled WGS sequence"/>
</dbReference>
<feature type="domain" description="Glycosyltransferase 2-like" evidence="1">
    <location>
        <begin position="3"/>
        <end position="147"/>
    </location>
</feature>
<gene>
    <name evidence="2" type="ORF">FCN74_08280</name>
</gene>
<keyword evidence="3" id="KW-1185">Reference proteome</keyword>
<dbReference type="RefSeq" id="WP_138932128.1">
    <property type="nucleotide sequence ID" value="NZ_SWMU01000003.1"/>
</dbReference>
<dbReference type="Gene3D" id="3.90.550.10">
    <property type="entry name" value="Spore Coat Polysaccharide Biosynthesis Protein SpsA, Chain A"/>
    <property type="match status" value="1"/>
</dbReference>
<keyword evidence="2" id="KW-0808">Transferase</keyword>
<protein>
    <submittedName>
        <fullName evidence="2">Glycosyltransferase</fullName>
    </submittedName>
</protein>